<evidence type="ECO:0000256" key="4">
    <source>
        <dbReference type="ARBA" id="ARBA00023163"/>
    </source>
</evidence>
<dbReference type="Pfam" id="PF03466">
    <property type="entry name" value="LysR_substrate"/>
    <property type="match status" value="1"/>
</dbReference>
<dbReference type="CDD" id="cd08432">
    <property type="entry name" value="PBP2_GcdR_TrpI_HvrB_AmpR_like"/>
    <property type="match status" value="1"/>
</dbReference>
<evidence type="ECO:0000313" key="6">
    <source>
        <dbReference type="EMBL" id="RCK43977.1"/>
    </source>
</evidence>
<feature type="domain" description="HTH lysR-type" evidence="5">
    <location>
        <begin position="5"/>
        <end position="62"/>
    </location>
</feature>
<dbReference type="Proteomes" id="UP000252255">
    <property type="component" value="Unassembled WGS sequence"/>
</dbReference>
<gene>
    <name evidence="6" type="ORF">TH30_16575</name>
</gene>
<comment type="caution">
    <text evidence="6">The sequence shown here is derived from an EMBL/GenBank/DDBJ whole genome shotgun (WGS) entry which is preliminary data.</text>
</comment>
<dbReference type="InterPro" id="IPR036390">
    <property type="entry name" value="WH_DNA-bd_sf"/>
</dbReference>
<dbReference type="AlphaFoldDB" id="A0A367WRH0"/>
<keyword evidence="3" id="KW-0238">DNA-binding</keyword>
<evidence type="ECO:0000313" key="7">
    <source>
        <dbReference type="Proteomes" id="UP000252255"/>
    </source>
</evidence>
<evidence type="ECO:0000256" key="3">
    <source>
        <dbReference type="ARBA" id="ARBA00023125"/>
    </source>
</evidence>
<dbReference type="OrthoDB" id="9794694at2"/>
<dbReference type="InterPro" id="IPR000847">
    <property type="entry name" value="LysR_HTH_N"/>
</dbReference>
<evidence type="ECO:0000256" key="1">
    <source>
        <dbReference type="ARBA" id="ARBA00009437"/>
    </source>
</evidence>
<dbReference type="GO" id="GO:0006351">
    <property type="term" value="P:DNA-templated transcription"/>
    <property type="evidence" value="ECO:0007669"/>
    <property type="project" value="TreeGrafter"/>
</dbReference>
<dbReference type="InterPro" id="IPR005119">
    <property type="entry name" value="LysR_subst-bd"/>
</dbReference>
<name>A0A367WRH0_9PROT</name>
<keyword evidence="2" id="KW-0805">Transcription regulation</keyword>
<dbReference type="GO" id="GO:0043565">
    <property type="term" value="F:sequence-specific DNA binding"/>
    <property type="evidence" value="ECO:0007669"/>
    <property type="project" value="TreeGrafter"/>
</dbReference>
<dbReference type="RefSeq" id="WP_114099127.1">
    <property type="nucleotide sequence ID" value="NZ_JPWI01000011.1"/>
</dbReference>
<dbReference type="GO" id="GO:0003700">
    <property type="term" value="F:DNA-binding transcription factor activity"/>
    <property type="evidence" value="ECO:0007669"/>
    <property type="project" value="InterPro"/>
</dbReference>
<dbReference type="Gene3D" id="1.10.10.10">
    <property type="entry name" value="Winged helix-like DNA-binding domain superfamily/Winged helix DNA-binding domain"/>
    <property type="match status" value="1"/>
</dbReference>
<proteinExistence type="inferred from homology"/>
<dbReference type="PANTHER" id="PTHR30537:SF74">
    <property type="entry name" value="HTH-TYPE TRANSCRIPTIONAL REGULATOR TRPI"/>
    <property type="match status" value="1"/>
</dbReference>
<accession>A0A367WRH0</accession>
<sequence length="302" mass="34244">MTSYPPLKSLPAFEAALRRNSFALAASELNVTPGAVGQQIRKLEEWLGVELFIRSVRQVTPTQDGLAYAARIAPALQQISDASAHLRRRQDHSVHFAMPPSFAAKWFSPRMARFLIKHPTTALHVGSTEEKPNFDQDGLDIAVRYFDGNDDSLEAVLLYRGQAAVYCAPSYRDELGLETPTDLVRATLINDTKHHWWADWLATFADMPPEQSRQIKHIDIDQTAMVIEAAIHHQGVVIANPLLTEEDVMEGKLIHLFPDQVMTVPLGYYLVHPKKRELRSHVRLFRDWLLDEARDLVTSQKH</sequence>
<reference evidence="6 7" key="1">
    <citation type="submission" date="2014-07" db="EMBL/GenBank/DDBJ databases">
        <title>Draft genome sequence of Thalassospira profundimaris PR54-5.</title>
        <authorList>
            <person name="Lai Q."/>
            <person name="Shao Z."/>
        </authorList>
    </citation>
    <scope>NUCLEOTIDE SEQUENCE [LARGE SCALE GENOMIC DNA]</scope>
    <source>
        <strain evidence="6 7">PR54-5</strain>
    </source>
</reference>
<dbReference type="Gene3D" id="3.40.190.10">
    <property type="entry name" value="Periplasmic binding protein-like II"/>
    <property type="match status" value="2"/>
</dbReference>
<dbReference type="PRINTS" id="PR00039">
    <property type="entry name" value="HTHLYSR"/>
</dbReference>
<organism evidence="6 7">
    <name type="scientific">Thalassospira profundimaris</name>
    <dbReference type="NCBI Taxonomy" id="502049"/>
    <lineage>
        <taxon>Bacteria</taxon>
        <taxon>Pseudomonadati</taxon>
        <taxon>Pseudomonadota</taxon>
        <taxon>Alphaproteobacteria</taxon>
        <taxon>Rhodospirillales</taxon>
        <taxon>Thalassospiraceae</taxon>
        <taxon>Thalassospira</taxon>
    </lineage>
</organism>
<evidence type="ECO:0000256" key="2">
    <source>
        <dbReference type="ARBA" id="ARBA00023015"/>
    </source>
</evidence>
<comment type="similarity">
    <text evidence="1">Belongs to the LysR transcriptional regulatory family.</text>
</comment>
<dbReference type="EMBL" id="JPWI01000011">
    <property type="protein sequence ID" value="RCK43977.1"/>
    <property type="molecule type" value="Genomic_DNA"/>
</dbReference>
<evidence type="ECO:0000259" key="5">
    <source>
        <dbReference type="PROSITE" id="PS50931"/>
    </source>
</evidence>
<dbReference type="PROSITE" id="PS50931">
    <property type="entry name" value="HTH_LYSR"/>
    <property type="match status" value="1"/>
</dbReference>
<dbReference type="SUPFAM" id="SSF53850">
    <property type="entry name" value="Periplasmic binding protein-like II"/>
    <property type="match status" value="1"/>
</dbReference>
<dbReference type="PANTHER" id="PTHR30537">
    <property type="entry name" value="HTH-TYPE TRANSCRIPTIONAL REGULATOR"/>
    <property type="match status" value="1"/>
</dbReference>
<dbReference type="InterPro" id="IPR058163">
    <property type="entry name" value="LysR-type_TF_proteobact-type"/>
</dbReference>
<dbReference type="SUPFAM" id="SSF46785">
    <property type="entry name" value="Winged helix' DNA-binding domain"/>
    <property type="match status" value="1"/>
</dbReference>
<dbReference type="Pfam" id="PF00126">
    <property type="entry name" value="HTH_1"/>
    <property type="match status" value="1"/>
</dbReference>
<dbReference type="InterPro" id="IPR036388">
    <property type="entry name" value="WH-like_DNA-bd_sf"/>
</dbReference>
<protein>
    <submittedName>
        <fullName evidence="6">LysR family transcriptional regulator</fullName>
    </submittedName>
</protein>
<keyword evidence="4" id="KW-0804">Transcription</keyword>